<evidence type="ECO:0000256" key="1">
    <source>
        <dbReference type="ARBA" id="ARBA00022723"/>
    </source>
</evidence>
<feature type="region of interest" description="Disordered" evidence="6">
    <location>
        <begin position="694"/>
        <end position="717"/>
    </location>
</feature>
<dbReference type="SMART" id="SM00290">
    <property type="entry name" value="ZnF_UBP"/>
    <property type="match status" value="1"/>
</dbReference>
<feature type="region of interest" description="Disordered" evidence="6">
    <location>
        <begin position="91"/>
        <end position="111"/>
    </location>
</feature>
<dbReference type="Proteomes" id="UP000789706">
    <property type="component" value="Unassembled WGS sequence"/>
</dbReference>
<dbReference type="CDD" id="cd16457">
    <property type="entry name" value="RING-H2_BRAP2"/>
    <property type="match status" value="1"/>
</dbReference>
<dbReference type="Pfam" id="PF07576">
    <property type="entry name" value="BRAP2"/>
    <property type="match status" value="1"/>
</dbReference>
<evidence type="ECO:0000259" key="8">
    <source>
        <dbReference type="PROSITE" id="PS50271"/>
    </source>
</evidence>
<dbReference type="GO" id="GO:0061630">
    <property type="term" value="F:ubiquitin protein ligase activity"/>
    <property type="evidence" value="ECO:0007669"/>
    <property type="project" value="TreeGrafter"/>
</dbReference>
<feature type="domain" description="RING-type" evidence="7">
    <location>
        <begin position="393"/>
        <end position="433"/>
    </location>
</feature>
<name>A0A9N8WC41_9GLOM</name>
<protein>
    <submittedName>
        <fullName evidence="9">9991_t:CDS:1</fullName>
    </submittedName>
</protein>
<accession>A0A9N8WC41</accession>
<dbReference type="Gene3D" id="3.30.40.10">
    <property type="entry name" value="Zinc/RING finger domain, C3HC4 (zinc finger)"/>
    <property type="match status" value="2"/>
</dbReference>
<dbReference type="PROSITE" id="PS50089">
    <property type="entry name" value="ZF_RING_2"/>
    <property type="match status" value="1"/>
</dbReference>
<dbReference type="AlphaFoldDB" id="A0A9N8WC41"/>
<evidence type="ECO:0000256" key="6">
    <source>
        <dbReference type="SAM" id="MobiDB-lite"/>
    </source>
</evidence>
<gene>
    <name evidence="9" type="ORF">DEBURN_LOCUS3690</name>
</gene>
<evidence type="ECO:0000256" key="3">
    <source>
        <dbReference type="ARBA" id="ARBA00022833"/>
    </source>
</evidence>
<feature type="compositionally biased region" description="Low complexity" evidence="6">
    <location>
        <begin position="180"/>
        <end position="194"/>
    </location>
</feature>
<dbReference type="PANTHER" id="PTHR24007:SF7">
    <property type="entry name" value="BRCA1-ASSOCIATED PROTEIN"/>
    <property type="match status" value="1"/>
</dbReference>
<feature type="region of interest" description="Disordered" evidence="6">
    <location>
        <begin position="234"/>
        <end position="255"/>
    </location>
</feature>
<keyword evidence="5" id="KW-0175">Coiled coil</keyword>
<sequence length="717" mass="82109">MYSYHLKFELYIPASPDFPIDIKNKKKSVFPTDPFYIPKDIFETLPIHPQDKSVNQSFLLYSNSKVKEHHKTKAKSVDLSKNTINLTSEIPSIPPTPVSKDNTSNLSSNSLNWTTVGRRKSLTTTTSSGNPSFGKITTEWFDNCEEESEVESMSDNQQKQNIGSYADAVKDAQNEVPAQSSNTSSLSNLTNNNNQKITKSSNDKLINSPTGEFVPIKSGKTNFSYGILHLYRDPKEIPSPNQENESTVKSKETDESMEDEFFNKDNTILAVLAVPSYLSASDFLGFVASVVRFVSHFRFIRFDRNLILMKFRHARAANDFYKQYNGRPFSSMEPEICHVVYIKSIEFKSISIPPYAFPFLHDPFLHTTQDISQQKATNDQIQQSSFLYELPTCPVCLERMDASVTGLLTILCQHTFHCNCLSKWGDSSCPVCRYSQKRNIQDSYLESSECGVCGATENLWICLVCGNIGCGRYQEAHAYCHYKETSHLYALELETQRVWDYAGDGYVHRLIQNKSDGKLVELPSPDVTQQQQPRTDPVDQEKLDAIGLEYSYLLSTQLYSQRVYYEEKLESITLKLSNLTNQYQKLADDVSILNQDRDKYKRESEFLEKEKIPNLLKEKKTVEKKVEKFTERSEKLEKELNEEKELTKSLLSKQNYLETQLKDKDSKIKDFEEQIRDLMFFFSAQEKIKETPELSGGNVFVPENSNTGSVKKKKGKK</sequence>
<dbReference type="InterPro" id="IPR013083">
    <property type="entry name" value="Znf_RING/FYVE/PHD"/>
</dbReference>
<dbReference type="Pfam" id="PF13639">
    <property type="entry name" value="zf-RING_2"/>
    <property type="match status" value="1"/>
</dbReference>
<keyword evidence="1" id="KW-0479">Metal-binding</keyword>
<evidence type="ECO:0000256" key="4">
    <source>
        <dbReference type="PROSITE-ProRule" id="PRU00502"/>
    </source>
</evidence>
<proteinExistence type="predicted"/>
<feature type="coiled-coil region" evidence="5">
    <location>
        <begin position="569"/>
        <end position="653"/>
    </location>
</feature>
<keyword evidence="3" id="KW-0862">Zinc</keyword>
<dbReference type="InterPro" id="IPR047243">
    <property type="entry name" value="RING-H2_BRAP2"/>
</dbReference>
<reference evidence="9" key="1">
    <citation type="submission" date="2021-06" db="EMBL/GenBank/DDBJ databases">
        <authorList>
            <person name="Kallberg Y."/>
            <person name="Tangrot J."/>
            <person name="Rosling A."/>
        </authorList>
    </citation>
    <scope>NUCLEOTIDE SEQUENCE</scope>
    <source>
        <strain evidence="9">AZ414A</strain>
    </source>
</reference>
<comment type="caution">
    <text evidence="9">The sequence shown here is derived from an EMBL/GenBank/DDBJ whole genome shotgun (WGS) entry which is preliminary data.</text>
</comment>
<evidence type="ECO:0000313" key="9">
    <source>
        <dbReference type="EMBL" id="CAG8481523.1"/>
    </source>
</evidence>
<dbReference type="GO" id="GO:0016567">
    <property type="term" value="P:protein ubiquitination"/>
    <property type="evidence" value="ECO:0007669"/>
    <property type="project" value="TreeGrafter"/>
</dbReference>
<feature type="compositionally biased region" description="Low complexity" evidence="6">
    <location>
        <begin position="102"/>
        <end position="111"/>
    </location>
</feature>
<evidence type="ECO:0000259" key="7">
    <source>
        <dbReference type="PROSITE" id="PS50089"/>
    </source>
</evidence>
<dbReference type="OrthoDB" id="273556at2759"/>
<dbReference type="GO" id="GO:0005737">
    <property type="term" value="C:cytoplasm"/>
    <property type="evidence" value="ECO:0007669"/>
    <property type="project" value="TreeGrafter"/>
</dbReference>
<dbReference type="InterPro" id="IPR011422">
    <property type="entry name" value="BRAP2/ETP1_RRM"/>
</dbReference>
<keyword evidence="10" id="KW-1185">Reference proteome</keyword>
<feature type="region of interest" description="Disordered" evidence="6">
    <location>
        <begin position="171"/>
        <end position="204"/>
    </location>
</feature>
<feature type="compositionally biased region" description="Polar residues" evidence="6">
    <location>
        <begin position="195"/>
        <end position="204"/>
    </location>
</feature>
<dbReference type="SMART" id="SM00184">
    <property type="entry name" value="RING"/>
    <property type="match status" value="1"/>
</dbReference>
<dbReference type="GO" id="GO:0008270">
    <property type="term" value="F:zinc ion binding"/>
    <property type="evidence" value="ECO:0007669"/>
    <property type="project" value="UniProtKB-KW"/>
</dbReference>
<dbReference type="PANTHER" id="PTHR24007">
    <property type="entry name" value="BRCA1-ASSOCIATED PROTEIN"/>
    <property type="match status" value="1"/>
</dbReference>
<dbReference type="EMBL" id="CAJVPK010000242">
    <property type="protein sequence ID" value="CAG8481523.1"/>
    <property type="molecule type" value="Genomic_DNA"/>
</dbReference>
<dbReference type="Pfam" id="PF02148">
    <property type="entry name" value="zf-UBP"/>
    <property type="match status" value="1"/>
</dbReference>
<feature type="domain" description="UBP-type" evidence="8">
    <location>
        <begin position="427"/>
        <end position="526"/>
    </location>
</feature>
<dbReference type="SUPFAM" id="SSF57850">
    <property type="entry name" value="RING/U-box"/>
    <property type="match status" value="2"/>
</dbReference>
<dbReference type="InterPro" id="IPR001607">
    <property type="entry name" value="Znf_UBP"/>
</dbReference>
<organism evidence="9 10">
    <name type="scientific">Diversispora eburnea</name>
    <dbReference type="NCBI Taxonomy" id="1213867"/>
    <lineage>
        <taxon>Eukaryota</taxon>
        <taxon>Fungi</taxon>
        <taxon>Fungi incertae sedis</taxon>
        <taxon>Mucoromycota</taxon>
        <taxon>Glomeromycotina</taxon>
        <taxon>Glomeromycetes</taxon>
        <taxon>Diversisporales</taxon>
        <taxon>Diversisporaceae</taxon>
        <taxon>Diversispora</taxon>
    </lineage>
</organism>
<evidence type="ECO:0000313" key="10">
    <source>
        <dbReference type="Proteomes" id="UP000789706"/>
    </source>
</evidence>
<dbReference type="InterPro" id="IPR001841">
    <property type="entry name" value="Znf_RING"/>
</dbReference>
<dbReference type="PROSITE" id="PS50271">
    <property type="entry name" value="ZF_UBP"/>
    <property type="match status" value="1"/>
</dbReference>
<evidence type="ECO:0000256" key="2">
    <source>
        <dbReference type="ARBA" id="ARBA00022771"/>
    </source>
</evidence>
<dbReference type="GO" id="GO:0007265">
    <property type="term" value="P:Ras protein signal transduction"/>
    <property type="evidence" value="ECO:0007669"/>
    <property type="project" value="TreeGrafter"/>
</dbReference>
<keyword evidence="2 4" id="KW-0863">Zinc-finger</keyword>
<evidence type="ECO:0000256" key="5">
    <source>
        <dbReference type="SAM" id="Coils"/>
    </source>
</evidence>